<dbReference type="OrthoDB" id="267284at2759"/>
<feature type="non-terminal residue" evidence="2">
    <location>
        <position position="1843"/>
    </location>
</feature>
<dbReference type="EMBL" id="CAJNJA010020254">
    <property type="protein sequence ID" value="CAE7457262.1"/>
    <property type="molecule type" value="Genomic_DNA"/>
</dbReference>
<dbReference type="Gene3D" id="2.120.10.30">
    <property type="entry name" value="TolB, C-terminal domain"/>
    <property type="match status" value="2"/>
</dbReference>
<evidence type="ECO:0000256" key="1">
    <source>
        <dbReference type="SAM" id="MobiDB-lite"/>
    </source>
</evidence>
<dbReference type="PROSITE" id="PS51120">
    <property type="entry name" value="LDLRB"/>
    <property type="match status" value="1"/>
</dbReference>
<dbReference type="InterPro" id="IPR050778">
    <property type="entry name" value="Cueball_EGF_LRP_Nidogen"/>
</dbReference>
<dbReference type="SMART" id="SM00135">
    <property type="entry name" value="LY"/>
    <property type="match status" value="2"/>
</dbReference>
<feature type="region of interest" description="Disordered" evidence="1">
    <location>
        <begin position="359"/>
        <end position="492"/>
    </location>
</feature>
<comment type="caution">
    <text evidence="2">The sequence shown here is derived from an EMBL/GenBank/DDBJ whole genome shotgun (WGS) entry which is preliminary data.</text>
</comment>
<feature type="region of interest" description="Disordered" evidence="1">
    <location>
        <begin position="1602"/>
        <end position="1623"/>
    </location>
</feature>
<dbReference type="InterPro" id="IPR000033">
    <property type="entry name" value="LDLR_classB_rpt"/>
</dbReference>
<dbReference type="GO" id="GO:0042813">
    <property type="term" value="F:Wnt receptor activity"/>
    <property type="evidence" value="ECO:0007669"/>
    <property type="project" value="TreeGrafter"/>
</dbReference>
<sequence>MKVYWSVPANDAIMRSTLNGSDLEVYRSGLTNPYGVVVDKPTATIYWSAQQAIQRAWLPDDSGAVEDWVNASAGLRSPMGLALDEKNRVLYWADQTLGKIQRKPLDGGPIEDVADNIEEPSGVAVDAEGGQVFFLSFDLGIVYGRDIDLSDDKYEVATTYSPYGIVVDATNEKLYWSSRSDNEIQRWDIGFFGQAAETFLSGLNKPMGLTIDADAGMLYWVSEGTQMLHRAALDGSGGVEDLAPAAEGLAVPYYLSVGYYAELEVAPSTTTSTRSSATTSSSTMSATTGTTTSYTVTTSTDPHATITSTTSTTLVSSTTTSRTQTRSTTWTETTTYTTISSSTTLSSTITTLSTSTTTTTNTLSTISSSTDTTASSTTSSRTSATTSTSSTTRTSAELTLTMTTTLSSTRSTSYTTSATTSVTSLSTTPTSTSAVNTSTSSTTRTERTSTMPSITATTSSSSTSTTTNSRTSAGTSTTLSSSSSTTTTSSNETGFILPLAPVSALEEDSFVTAAVVAVTSGVVSLSVFVAGVVILKKLGMVQPSAQLGASLCKRLAPSAANGLPTRSIFRRWCKRSTLVEEIPGKTDLGQDPSKGTEDEQAETPRSNKPDSDVKEGSLRSVAKRPSHGEMQVPETPVDMEEPRWSTDAGDGFLQALQEIFMSSTAKQLPQKLAELFETWHRSDFLPGSPEMMPASVIETAKEVLLNPHLLGSEDPNLADPELAKLQATIDVAWQKHCRSEETLPEAERDVVVWASSELLHDLRQVLHVGSTIPNTDVLRELARVRADWRTRSVARAHFARDEAAATALQSIEMAASSVIMRKIYSTGHPTESQGVKVTASAEENQANLLQRLEKLSVNSKQKGIEMKLRTAGDELLAELSRLFETRRGVPISEAAEIAARWRQRHAAVHPPRLEAMWSEAEGIIAQAASSRSSDFAKIRAAIEEAWQRNSAKRMEAYGGDDLLNDLQKLFDDSWRHPEADLRPEIARICESWKRKQMEAKNLSLVSDGANVLEQLSASLQHVVSQKGSSGLDGAVLGTGDFARMRPAIEEAWRQQLEREDNTRQSATLPPVQPSVAQAYGGDDLLNDLQKLFDDSWRHPEADLRPDIARICESWKRKQMEAKNLSLVSDGANVLEQLSASLQHVVSQKGSSGLDGAVLGTGDFARMRPAIEEAWRQQLEREDNTRPSATLPPVQPSVAQAYGGDFLFNDVLNLFNAGWEYHLDSESKIELAQVCETWKARQLEAQGLSAGSDVAVVLQKLSQSLQGVVQRHGLLDAKGFAELRPEIEDVWQRQLRSASVSRPRSLEPSGFAVEEVYGGADLLDALERLLADGPGASNLRPELSSLCEQWQSRQREALSAGVEQLAKSAVSAISAPATSDFGLFRAEIERLWSRELQVQTVQAYGGDALLQDMERLFSDGTWTEAEVAKACDTWKARQQDAHRVTLKKLANSVEVVVDKNLSDLGESDQLDFKRLRPQIEEAWRSAERGGRQDKVNSKLEKRAKAQVLKDGDGLLQDLQGMFDVAWSRCYGEDLRPEFESRCSKWAHRTLQERGLGEDSELARTLQGFVDAARQVLVTQGAGMPADMAFHEKMQSEIKDLWKRQVHGEQPRSRPGVKLDRHSRSQAVADGEQLLRELEDLFKGSWARPGANLLSDVSQSCADWKARQLAARGVGEDSELGAWLQKLLDSLQGVLQPEGEASGSDFIRLRPQIQGAWRQHLAEANGQDSSTSPEKARHREDRNRSRSRPRSSPDLAKADRAREELLQKLEGILQNTDSDERKMLEVQRLLQHWQRYQASENVDTITAELLRSLADAAESAAKSSLKEVVPAIQDTWQRCSAQLSK</sequence>
<proteinExistence type="predicted"/>
<dbReference type="Proteomes" id="UP000601435">
    <property type="component" value="Unassembled WGS sequence"/>
</dbReference>
<dbReference type="GO" id="GO:0005886">
    <property type="term" value="C:plasma membrane"/>
    <property type="evidence" value="ECO:0007669"/>
    <property type="project" value="TreeGrafter"/>
</dbReference>
<dbReference type="PANTHER" id="PTHR46513">
    <property type="entry name" value="VITELLOGENIN RECEPTOR-LIKE PROTEIN-RELATED-RELATED"/>
    <property type="match status" value="1"/>
</dbReference>
<feature type="region of interest" description="Disordered" evidence="1">
    <location>
        <begin position="268"/>
        <end position="332"/>
    </location>
</feature>
<feature type="compositionally biased region" description="Low complexity" evidence="1">
    <location>
        <begin position="359"/>
        <end position="490"/>
    </location>
</feature>
<evidence type="ECO:0000313" key="3">
    <source>
        <dbReference type="Proteomes" id="UP000601435"/>
    </source>
</evidence>
<feature type="region of interest" description="Disordered" evidence="1">
    <location>
        <begin position="583"/>
        <end position="643"/>
    </location>
</feature>
<keyword evidence="3" id="KW-1185">Reference proteome</keyword>
<feature type="compositionally biased region" description="Basic and acidic residues" evidence="1">
    <location>
        <begin position="1732"/>
        <end position="1742"/>
    </location>
</feature>
<reference evidence="2" key="1">
    <citation type="submission" date="2021-02" db="EMBL/GenBank/DDBJ databases">
        <authorList>
            <person name="Dougan E. K."/>
            <person name="Rhodes N."/>
            <person name="Thang M."/>
            <person name="Chan C."/>
        </authorList>
    </citation>
    <scope>NUCLEOTIDE SEQUENCE</scope>
</reference>
<organism evidence="2 3">
    <name type="scientific">Symbiodinium necroappetens</name>
    <dbReference type="NCBI Taxonomy" id="1628268"/>
    <lineage>
        <taxon>Eukaryota</taxon>
        <taxon>Sar</taxon>
        <taxon>Alveolata</taxon>
        <taxon>Dinophyceae</taxon>
        <taxon>Suessiales</taxon>
        <taxon>Symbiodiniaceae</taxon>
        <taxon>Symbiodinium</taxon>
    </lineage>
</organism>
<feature type="compositionally biased region" description="Basic and acidic residues" evidence="1">
    <location>
        <begin position="605"/>
        <end position="617"/>
    </location>
</feature>
<accession>A0A812RYW5</accession>
<dbReference type="PANTHER" id="PTHR46513:SF13">
    <property type="entry name" value="EGF-LIKE DOMAIN-CONTAINING PROTEIN"/>
    <property type="match status" value="1"/>
</dbReference>
<feature type="region of interest" description="Disordered" evidence="1">
    <location>
        <begin position="1719"/>
        <end position="1757"/>
    </location>
</feature>
<dbReference type="GO" id="GO:0060070">
    <property type="term" value="P:canonical Wnt signaling pathway"/>
    <property type="evidence" value="ECO:0007669"/>
    <property type="project" value="TreeGrafter"/>
</dbReference>
<dbReference type="GO" id="GO:0017147">
    <property type="term" value="F:Wnt-protein binding"/>
    <property type="evidence" value="ECO:0007669"/>
    <property type="project" value="TreeGrafter"/>
</dbReference>
<name>A0A812RYW5_9DINO</name>
<feature type="compositionally biased region" description="Basic and acidic residues" evidence="1">
    <location>
        <begin position="1602"/>
        <end position="1621"/>
    </location>
</feature>
<gene>
    <name evidence="2" type="primary">LRP1</name>
    <name evidence="2" type="ORF">SNEC2469_LOCUS12747</name>
</gene>
<protein>
    <submittedName>
        <fullName evidence="2">LRP1 protein</fullName>
    </submittedName>
</protein>
<dbReference type="InterPro" id="IPR011042">
    <property type="entry name" value="6-blade_b-propeller_TolB-like"/>
</dbReference>
<dbReference type="SUPFAM" id="SSF63825">
    <property type="entry name" value="YWTD domain"/>
    <property type="match status" value="1"/>
</dbReference>
<evidence type="ECO:0000313" key="2">
    <source>
        <dbReference type="EMBL" id="CAE7457262.1"/>
    </source>
</evidence>